<sequence length="956" mass="108643">MHDLRALNNCEVFKQIRVELVDFHTKTKRLNSFIYFSGNEENIRNVADRVLHVLLEHGLVEQQSQPSQLVKPNPSADLDQLRGTLMYLILNSVVGKSQKEEQELARWNPQCVHLLKQFPEPLPQLLTVSVLLLCGLEQMLLEFLACGPHWLTSQYFDCLNNLLGHLVPGKRETLPLIGGALSAVTKAICYQAQSNLSLMDNALRLLQRHLLNSEERLRSLSSKKRQRYLGEAMCQLLDVLLEIMAALQQPPELPAYFMVYALHSPTSQESPPSSLEQLPSVSPQLREFGAKVMDMLQLLLHHISVDTYMAWQEMTSSQLLFHLQAHVGNKCQALTPLLAKDETLKTHTLRAQLANFEDGAQTFEQRLDTLTLGELLSLLDGEMGVVPDDQLLAALNELLRRPICFGNEECVETMAGHIQLLGVAHAELMLEHLGQVLTLHDDDNDDADDCDPNAPYSELLQSVLLPIYQTRCSSQEKLKLLHKRDQLQLLSRFTFTRDNHNSRRIYFFNQLSCSSERFPLDQFLDLCYEEPAQTWLGLAQLAMTHRRFATLYWHVAASCSPHARHHVGYTVRCLLLDERLLSLPSSGDLIVRLYEQPVLLNGMRYRQVIKCRRQRLNHALRPRPRRLRELTLNLSLDALPYSGQQLHAGQDNYLSACAAGLARFSETRNYTAIERLLKTLLSLEVVEQRIVRCSHKSYKEQRRRLTQASEHRLQLARHKLQLARGYVRLHGQLSSWRISNWPLASQIVLVMDQLRGTLENFELARIALLDLVVEYHVNNMARSVFMSPEMRCRMVGLIGSGLQHAQLWKGEQLAALLEDPDKKRETSEYTALLRQASTLEAVNLLSGAIRHKLDGAVMHSLAEEVNRLNSPNAQHAYGFLFKCYMIAFNQELIGGAVASDYPRLIEHILRTPKLRMPENLLAAVSNLKILLGPAGIVGKTSILQYVNQSLAMSAEN</sequence>
<organism evidence="1 2">
    <name type="scientific">Drosophila virilis</name>
    <name type="common">Fruit fly</name>
    <dbReference type="NCBI Taxonomy" id="7244"/>
    <lineage>
        <taxon>Eukaryota</taxon>
        <taxon>Metazoa</taxon>
        <taxon>Ecdysozoa</taxon>
        <taxon>Arthropoda</taxon>
        <taxon>Hexapoda</taxon>
        <taxon>Insecta</taxon>
        <taxon>Pterygota</taxon>
        <taxon>Neoptera</taxon>
        <taxon>Endopterygota</taxon>
        <taxon>Diptera</taxon>
        <taxon>Brachycera</taxon>
        <taxon>Muscomorpha</taxon>
        <taxon>Ephydroidea</taxon>
        <taxon>Drosophilidae</taxon>
        <taxon>Drosophila</taxon>
    </lineage>
</organism>
<dbReference type="OrthoDB" id="6588253at2759"/>
<evidence type="ECO:0000313" key="2">
    <source>
        <dbReference type="Proteomes" id="UP000008792"/>
    </source>
</evidence>
<dbReference type="OMA" id="YWSGNEE"/>
<dbReference type="Proteomes" id="UP000008792">
    <property type="component" value="Unassembled WGS sequence"/>
</dbReference>
<gene>
    <name evidence="1" type="primary">Dvir\GJ16027</name>
    <name evidence="1" type="ORF">Dvir_GJ16027</name>
</gene>
<dbReference type="EMBL" id="CH940655">
    <property type="protein sequence ID" value="EDW66429.1"/>
    <property type="molecule type" value="Genomic_DNA"/>
</dbReference>
<dbReference type="STRING" id="7244.B4MB20"/>
<dbReference type="AlphaFoldDB" id="B4MB20"/>
<keyword evidence="2" id="KW-1185">Reference proteome</keyword>
<proteinExistence type="predicted"/>
<protein>
    <submittedName>
        <fullName evidence="1">Uncharacterized protein</fullName>
    </submittedName>
</protein>
<dbReference type="InParanoid" id="B4MB20"/>
<reference evidence="1 2" key="1">
    <citation type="journal article" date="2007" name="Nature">
        <title>Evolution of genes and genomes on the Drosophila phylogeny.</title>
        <authorList>
            <consortium name="Drosophila 12 Genomes Consortium"/>
            <person name="Clark A.G."/>
            <person name="Eisen M.B."/>
            <person name="Smith D.R."/>
            <person name="Bergman C.M."/>
            <person name="Oliver B."/>
            <person name="Markow T.A."/>
            <person name="Kaufman T.C."/>
            <person name="Kellis M."/>
            <person name="Gelbart W."/>
            <person name="Iyer V.N."/>
            <person name="Pollard D.A."/>
            <person name="Sackton T.B."/>
            <person name="Larracuente A.M."/>
            <person name="Singh N.D."/>
            <person name="Abad J.P."/>
            <person name="Abt D.N."/>
            <person name="Adryan B."/>
            <person name="Aguade M."/>
            <person name="Akashi H."/>
            <person name="Anderson W.W."/>
            <person name="Aquadro C.F."/>
            <person name="Ardell D.H."/>
            <person name="Arguello R."/>
            <person name="Artieri C.G."/>
            <person name="Barbash D.A."/>
            <person name="Barker D."/>
            <person name="Barsanti P."/>
            <person name="Batterham P."/>
            <person name="Batzoglou S."/>
            <person name="Begun D."/>
            <person name="Bhutkar A."/>
            <person name="Blanco E."/>
            <person name="Bosak S.A."/>
            <person name="Bradley R.K."/>
            <person name="Brand A.D."/>
            <person name="Brent M.R."/>
            <person name="Brooks A.N."/>
            <person name="Brown R.H."/>
            <person name="Butlin R.K."/>
            <person name="Caggese C."/>
            <person name="Calvi B.R."/>
            <person name="Bernardo de Carvalho A."/>
            <person name="Caspi A."/>
            <person name="Castrezana S."/>
            <person name="Celniker S.E."/>
            <person name="Chang J.L."/>
            <person name="Chapple C."/>
            <person name="Chatterji S."/>
            <person name="Chinwalla A."/>
            <person name="Civetta A."/>
            <person name="Clifton S.W."/>
            <person name="Comeron J.M."/>
            <person name="Costello J.C."/>
            <person name="Coyne J.A."/>
            <person name="Daub J."/>
            <person name="David R.G."/>
            <person name="Delcher A.L."/>
            <person name="Delehaunty K."/>
            <person name="Do C.B."/>
            <person name="Ebling H."/>
            <person name="Edwards K."/>
            <person name="Eickbush T."/>
            <person name="Evans J.D."/>
            <person name="Filipski A."/>
            <person name="Findeiss S."/>
            <person name="Freyhult E."/>
            <person name="Fulton L."/>
            <person name="Fulton R."/>
            <person name="Garcia A.C."/>
            <person name="Gardiner A."/>
            <person name="Garfield D.A."/>
            <person name="Garvin B.E."/>
            <person name="Gibson G."/>
            <person name="Gilbert D."/>
            <person name="Gnerre S."/>
            <person name="Godfrey J."/>
            <person name="Good R."/>
            <person name="Gotea V."/>
            <person name="Gravely B."/>
            <person name="Greenberg A.J."/>
            <person name="Griffiths-Jones S."/>
            <person name="Gross S."/>
            <person name="Guigo R."/>
            <person name="Gustafson E.A."/>
            <person name="Haerty W."/>
            <person name="Hahn M.W."/>
            <person name="Halligan D.L."/>
            <person name="Halpern A.L."/>
            <person name="Halter G.M."/>
            <person name="Han M.V."/>
            <person name="Heger A."/>
            <person name="Hillier L."/>
            <person name="Hinrichs A.S."/>
            <person name="Holmes I."/>
            <person name="Hoskins R.A."/>
            <person name="Hubisz M.J."/>
            <person name="Hultmark D."/>
            <person name="Huntley M.A."/>
            <person name="Jaffe D.B."/>
            <person name="Jagadeeshan S."/>
            <person name="Jeck W.R."/>
            <person name="Johnson J."/>
            <person name="Jones C.D."/>
            <person name="Jordan W.C."/>
            <person name="Karpen G.H."/>
            <person name="Kataoka E."/>
            <person name="Keightley P.D."/>
            <person name="Kheradpour P."/>
            <person name="Kirkness E.F."/>
            <person name="Koerich L.B."/>
            <person name="Kristiansen K."/>
            <person name="Kudrna D."/>
            <person name="Kulathinal R.J."/>
            <person name="Kumar S."/>
            <person name="Kwok R."/>
            <person name="Lander E."/>
            <person name="Langley C.H."/>
            <person name="Lapoint R."/>
            <person name="Lazzaro B.P."/>
            <person name="Lee S.J."/>
            <person name="Levesque L."/>
            <person name="Li R."/>
            <person name="Lin C.F."/>
            <person name="Lin M.F."/>
            <person name="Lindblad-Toh K."/>
            <person name="Llopart A."/>
            <person name="Long M."/>
            <person name="Low L."/>
            <person name="Lozovsky E."/>
            <person name="Lu J."/>
            <person name="Luo M."/>
            <person name="Machado C.A."/>
            <person name="Makalowski W."/>
            <person name="Marzo M."/>
            <person name="Matsuda M."/>
            <person name="Matzkin L."/>
            <person name="McAllister B."/>
            <person name="McBride C.S."/>
            <person name="McKernan B."/>
            <person name="McKernan K."/>
            <person name="Mendez-Lago M."/>
            <person name="Minx P."/>
            <person name="Mollenhauer M.U."/>
            <person name="Montooth K."/>
            <person name="Mount S.M."/>
            <person name="Mu X."/>
            <person name="Myers E."/>
            <person name="Negre B."/>
            <person name="Newfeld S."/>
            <person name="Nielsen R."/>
            <person name="Noor M.A."/>
            <person name="O'Grady P."/>
            <person name="Pachter L."/>
            <person name="Papaceit M."/>
            <person name="Parisi M.J."/>
            <person name="Parisi M."/>
            <person name="Parts L."/>
            <person name="Pedersen J.S."/>
            <person name="Pesole G."/>
            <person name="Phillippy A.M."/>
            <person name="Ponting C.P."/>
            <person name="Pop M."/>
            <person name="Porcelli D."/>
            <person name="Powell J.R."/>
            <person name="Prohaska S."/>
            <person name="Pruitt K."/>
            <person name="Puig M."/>
            <person name="Quesneville H."/>
            <person name="Ram K.R."/>
            <person name="Rand D."/>
            <person name="Rasmussen M.D."/>
            <person name="Reed L.K."/>
            <person name="Reenan R."/>
            <person name="Reily A."/>
            <person name="Remington K.A."/>
            <person name="Rieger T.T."/>
            <person name="Ritchie M.G."/>
            <person name="Robin C."/>
            <person name="Rogers Y.H."/>
            <person name="Rohde C."/>
            <person name="Rozas J."/>
            <person name="Rubenfield M.J."/>
            <person name="Ruiz A."/>
            <person name="Russo S."/>
            <person name="Salzberg S.L."/>
            <person name="Sanchez-Gracia A."/>
            <person name="Saranga D.J."/>
            <person name="Sato H."/>
            <person name="Schaeffer S.W."/>
            <person name="Schatz M.C."/>
            <person name="Schlenke T."/>
            <person name="Schwartz R."/>
            <person name="Segarra C."/>
            <person name="Singh R.S."/>
            <person name="Sirot L."/>
            <person name="Sirota M."/>
            <person name="Sisneros N.B."/>
            <person name="Smith C.D."/>
            <person name="Smith T.F."/>
            <person name="Spieth J."/>
            <person name="Stage D.E."/>
            <person name="Stark A."/>
            <person name="Stephan W."/>
            <person name="Strausberg R.L."/>
            <person name="Strempel S."/>
            <person name="Sturgill D."/>
            <person name="Sutton G."/>
            <person name="Sutton G.G."/>
            <person name="Tao W."/>
            <person name="Teichmann S."/>
            <person name="Tobari Y.N."/>
            <person name="Tomimura Y."/>
            <person name="Tsolas J.M."/>
            <person name="Valente V.L."/>
            <person name="Venter E."/>
            <person name="Venter J.C."/>
            <person name="Vicario S."/>
            <person name="Vieira F.G."/>
            <person name="Vilella A.J."/>
            <person name="Villasante A."/>
            <person name="Walenz B."/>
            <person name="Wang J."/>
            <person name="Wasserman M."/>
            <person name="Watts T."/>
            <person name="Wilson D."/>
            <person name="Wilson R.K."/>
            <person name="Wing R.A."/>
            <person name="Wolfner M.F."/>
            <person name="Wong A."/>
            <person name="Wong G.K."/>
            <person name="Wu C.I."/>
            <person name="Wu G."/>
            <person name="Yamamoto D."/>
            <person name="Yang H.P."/>
            <person name="Yang S.P."/>
            <person name="Yorke J.A."/>
            <person name="Yoshida K."/>
            <person name="Zdobnov E."/>
            <person name="Zhang P."/>
            <person name="Zhang Y."/>
            <person name="Zimin A.V."/>
            <person name="Baldwin J."/>
            <person name="Abdouelleil A."/>
            <person name="Abdulkadir J."/>
            <person name="Abebe A."/>
            <person name="Abera B."/>
            <person name="Abreu J."/>
            <person name="Acer S.C."/>
            <person name="Aftuck L."/>
            <person name="Alexander A."/>
            <person name="An P."/>
            <person name="Anderson E."/>
            <person name="Anderson S."/>
            <person name="Arachi H."/>
            <person name="Azer M."/>
            <person name="Bachantsang P."/>
            <person name="Barry A."/>
            <person name="Bayul T."/>
            <person name="Berlin A."/>
            <person name="Bessette D."/>
            <person name="Bloom T."/>
            <person name="Blye J."/>
            <person name="Boguslavskiy L."/>
            <person name="Bonnet C."/>
            <person name="Boukhgalter B."/>
            <person name="Bourzgui I."/>
            <person name="Brown A."/>
            <person name="Cahill P."/>
            <person name="Channer S."/>
            <person name="Cheshatsang Y."/>
            <person name="Chuda L."/>
            <person name="Citroen M."/>
            <person name="Collymore A."/>
            <person name="Cooke P."/>
            <person name="Costello M."/>
            <person name="D'Aco K."/>
            <person name="Daza R."/>
            <person name="De Haan G."/>
            <person name="DeGray S."/>
            <person name="DeMaso C."/>
            <person name="Dhargay N."/>
            <person name="Dooley K."/>
            <person name="Dooley E."/>
            <person name="Doricent M."/>
            <person name="Dorje P."/>
            <person name="Dorjee K."/>
            <person name="Dupes A."/>
            <person name="Elong R."/>
            <person name="Falk J."/>
            <person name="Farina A."/>
            <person name="Faro S."/>
            <person name="Ferguson D."/>
            <person name="Fisher S."/>
            <person name="Foley C.D."/>
            <person name="Franke A."/>
            <person name="Friedrich D."/>
            <person name="Gadbois L."/>
            <person name="Gearin G."/>
            <person name="Gearin C.R."/>
            <person name="Giannoukos G."/>
            <person name="Goode T."/>
            <person name="Graham J."/>
            <person name="Grandbois E."/>
            <person name="Grewal S."/>
            <person name="Gyaltsen K."/>
            <person name="Hafez N."/>
            <person name="Hagos B."/>
            <person name="Hall J."/>
            <person name="Henson C."/>
            <person name="Hollinger A."/>
            <person name="Honan T."/>
            <person name="Huard M.D."/>
            <person name="Hughes L."/>
            <person name="Hurhula B."/>
            <person name="Husby M.E."/>
            <person name="Kamat A."/>
            <person name="Kanga B."/>
            <person name="Kashin S."/>
            <person name="Khazanovich D."/>
            <person name="Kisner P."/>
            <person name="Lance K."/>
            <person name="Lara M."/>
            <person name="Lee W."/>
            <person name="Lennon N."/>
            <person name="Letendre F."/>
            <person name="LeVine R."/>
            <person name="Lipovsky A."/>
            <person name="Liu X."/>
            <person name="Liu J."/>
            <person name="Liu S."/>
            <person name="Lokyitsang T."/>
            <person name="Lokyitsang Y."/>
            <person name="Lubonja R."/>
            <person name="Lui A."/>
            <person name="MacDonald P."/>
            <person name="Magnisalis V."/>
            <person name="Maru K."/>
            <person name="Matthews C."/>
            <person name="McCusker W."/>
            <person name="McDonough S."/>
            <person name="Mehta T."/>
            <person name="Meldrim J."/>
            <person name="Meneus L."/>
            <person name="Mihai O."/>
            <person name="Mihalev A."/>
            <person name="Mihova T."/>
            <person name="Mittelman R."/>
            <person name="Mlenga V."/>
            <person name="Montmayeur A."/>
            <person name="Mulrain L."/>
            <person name="Navidi A."/>
            <person name="Naylor J."/>
            <person name="Negash T."/>
            <person name="Nguyen T."/>
            <person name="Nguyen N."/>
            <person name="Nicol R."/>
            <person name="Norbu C."/>
            <person name="Norbu N."/>
            <person name="Novod N."/>
            <person name="O'Neill B."/>
            <person name="Osman S."/>
            <person name="Markiewicz E."/>
            <person name="Oyono O.L."/>
            <person name="Patti C."/>
            <person name="Phunkhang P."/>
            <person name="Pierre F."/>
            <person name="Priest M."/>
            <person name="Raghuraman S."/>
            <person name="Rege F."/>
            <person name="Reyes R."/>
            <person name="Rise C."/>
            <person name="Rogov P."/>
            <person name="Ross K."/>
            <person name="Ryan E."/>
            <person name="Settipalli S."/>
            <person name="Shea T."/>
            <person name="Sherpa N."/>
            <person name="Shi L."/>
            <person name="Shih D."/>
            <person name="Sparrow T."/>
            <person name="Spaulding J."/>
            <person name="Stalker J."/>
            <person name="Stange-Thomann N."/>
            <person name="Stavropoulos S."/>
            <person name="Stone C."/>
            <person name="Strader C."/>
            <person name="Tesfaye S."/>
            <person name="Thomson T."/>
            <person name="Thoulutsang Y."/>
            <person name="Thoulutsang D."/>
            <person name="Topham K."/>
            <person name="Topping I."/>
            <person name="Tsamla T."/>
            <person name="Vassiliev H."/>
            <person name="Vo A."/>
            <person name="Wangchuk T."/>
            <person name="Wangdi T."/>
            <person name="Weiand M."/>
            <person name="Wilkinson J."/>
            <person name="Wilson A."/>
            <person name="Yadav S."/>
            <person name="Young G."/>
            <person name="Yu Q."/>
            <person name="Zembek L."/>
            <person name="Zhong D."/>
            <person name="Zimmer A."/>
            <person name="Zwirko Z."/>
            <person name="Jaffe D.B."/>
            <person name="Alvarez P."/>
            <person name="Brockman W."/>
            <person name="Butler J."/>
            <person name="Chin C."/>
            <person name="Gnerre S."/>
            <person name="Grabherr M."/>
            <person name="Kleber M."/>
            <person name="Mauceli E."/>
            <person name="MacCallum I."/>
        </authorList>
    </citation>
    <scope>NUCLEOTIDE SEQUENCE [LARGE SCALE GENOMIC DNA]</scope>
    <source>
        <strain evidence="2">Tucson 15010-1051.87</strain>
    </source>
</reference>
<name>B4MB20_DROVI</name>
<dbReference type="PhylomeDB" id="B4MB20"/>
<evidence type="ECO:0000313" key="1">
    <source>
        <dbReference type="EMBL" id="EDW66429.1"/>
    </source>
</evidence>
<dbReference type="HOGENOM" id="CLU_014736_0_0_1"/>
<dbReference type="FunCoup" id="B4MB20">
    <property type="interactions" value="3"/>
</dbReference>
<accession>B4MB20</accession>
<dbReference type="eggNOG" id="ENOG502SDT1">
    <property type="taxonomic scope" value="Eukaryota"/>
</dbReference>
<dbReference type="KEGG" id="dvi:6634722"/>